<dbReference type="AlphaFoldDB" id="A0A7I8D4R0"/>
<evidence type="ECO:0000256" key="5">
    <source>
        <dbReference type="PIRNR" id="PIRNR038471"/>
    </source>
</evidence>
<dbReference type="InterPro" id="IPR042177">
    <property type="entry name" value="Cell/Rod_1"/>
</dbReference>
<evidence type="ECO:0000313" key="8">
    <source>
        <dbReference type="EMBL" id="BCJ85074.1"/>
    </source>
</evidence>
<dbReference type="InterPro" id="IPR055342">
    <property type="entry name" value="MreC_beta-barrel_core"/>
</dbReference>
<dbReference type="GO" id="GO:0005886">
    <property type="term" value="C:plasma membrane"/>
    <property type="evidence" value="ECO:0007669"/>
    <property type="project" value="TreeGrafter"/>
</dbReference>
<dbReference type="GO" id="GO:0008360">
    <property type="term" value="P:regulation of cell shape"/>
    <property type="evidence" value="ECO:0007669"/>
    <property type="project" value="UniProtKB-KW"/>
</dbReference>
<dbReference type="NCBIfam" id="TIGR00219">
    <property type="entry name" value="mreC"/>
    <property type="match status" value="1"/>
</dbReference>
<comment type="function">
    <text evidence="5">Involved in formation and maintenance of cell shape.</text>
</comment>
<evidence type="ECO:0000256" key="4">
    <source>
        <dbReference type="ARBA" id="ARBA00032089"/>
    </source>
</evidence>
<feature type="coiled-coil region" evidence="6">
    <location>
        <begin position="76"/>
        <end position="106"/>
    </location>
</feature>
<dbReference type="PANTHER" id="PTHR34138:SF1">
    <property type="entry name" value="CELL SHAPE-DETERMINING PROTEIN MREC"/>
    <property type="match status" value="1"/>
</dbReference>
<dbReference type="PANTHER" id="PTHR34138">
    <property type="entry name" value="CELL SHAPE-DETERMINING PROTEIN MREC"/>
    <property type="match status" value="1"/>
</dbReference>
<organism evidence="8 9">
    <name type="scientific">Effusibacillus dendaii</name>
    <dbReference type="NCBI Taxonomy" id="2743772"/>
    <lineage>
        <taxon>Bacteria</taxon>
        <taxon>Bacillati</taxon>
        <taxon>Bacillota</taxon>
        <taxon>Bacilli</taxon>
        <taxon>Bacillales</taxon>
        <taxon>Alicyclobacillaceae</taxon>
        <taxon>Effusibacillus</taxon>
    </lineage>
</organism>
<comment type="similarity">
    <text evidence="1 5">Belongs to the MreC family.</text>
</comment>
<dbReference type="InterPro" id="IPR007221">
    <property type="entry name" value="MreC"/>
</dbReference>
<accession>A0A7I8D4R0</accession>
<dbReference type="KEGG" id="eff:skT53_00590"/>
<evidence type="ECO:0000313" key="9">
    <source>
        <dbReference type="Proteomes" id="UP000593802"/>
    </source>
</evidence>
<sequence length="284" mass="31364">MARFFSNKRLLALLISLILLTVLVSFTVRERANVTWPEKILIDVTSWMQGLVYRPVSHLSGFIDDVEQIFSLYQENAALKENLRDYATLNARLKEAEQRNKQLQTMLNFRDGDKSRPYKMYPANVTGRSPDKWNSSIVIDKGEKDGVKKDMAVIAPEGGLVGRVMEVGEFSSKVLLITDTNRMGISAMEQETRAVGIVNGSSSSPGAVEMGLIDREARLAAGQTVVTSNLSDIFPPGIPIGTITSVALEDTGLTRKAILKPTANLDRLEVVFYLERDSTPAKGQ</sequence>
<dbReference type="RefSeq" id="WP_200759242.1">
    <property type="nucleotide sequence ID" value="NZ_AP023366.1"/>
</dbReference>
<gene>
    <name evidence="8" type="ORF">skT53_00590</name>
</gene>
<feature type="domain" description="Rod shape-determining protein MreC beta-barrel core" evidence="7">
    <location>
        <begin position="125"/>
        <end position="272"/>
    </location>
</feature>
<dbReference type="InterPro" id="IPR042175">
    <property type="entry name" value="Cell/Rod_MreC_2"/>
</dbReference>
<dbReference type="Pfam" id="PF04085">
    <property type="entry name" value="MreC"/>
    <property type="match status" value="1"/>
</dbReference>
<proteinExistence type="inferred from homology"/>
<dbReference type="Proteomes" id="UP000593802">
    <property type="component" value="Chromosome"/>
</dbReference>
<evidence type="ECO:0000256" key="2">
    <source>
        <dbReference type="ARBA" id="ARBA00013855"/>
    </source>
</evidence>
<name>A0A7I8D4R0_9BACL</name>
<dbReference type="Gene3D" id="2.40.10.340">
    <property type="entry name" value="Rod shape-determining protein MreC, domain 1"/>
    <property type="match status" value="1"/>
</dbReference>
<dbReference type="Gene3D" id="2.40.10.350">
    <property type="entry name" value="Rod shape-determining protein MreC, domain 2"/>
    <property type="match status" value="1"/>
</dbReference>
<protein>
    <recommendedName>
        <fullName evidence="2 5">Cell shape-determining protein MreC</fullName>
    </recommendedName>
    <alternativeName>
        <fullName evidence="4 5">Cell shape protein MreC</fullName>
    </alternativeName>
</protein>
<reference evidence="8 9" key="1">
    <citation type="submission" date="2020-08" db="EMBL/GenBank/DDBJ databases">
        <title>Complete Genome Sequence of Effusibacillus dendaii Strain skT53, Isolated from Farmland soil.</title>
        <authorList>
            <person name="Konishi T."/>
            <person name="Kawasaki H."/>
        </authorList>
    </citation>
    <scope>NUCLEOTIDE SEQUENCE [LARGE SCALE GENOMIC DNA]</scope>
    <source>
        <strain evidence="9">skT53</strain>
    </source>
</reference>
<dbReference type="EMBL" id="AP023366">
    <property type="protein sequence ID" value="BCJ85074.1"/>
    <property type="molecule type" value="Genomic_DNA"/>
</dbReference>
<dbReference type="PIRSF" id="PIRSF038471">
    <property type="entry name" value="MreC"/>
    <property type="match status" value="1"/>
</dbReference>
<evidence type="ECO:0000256" key="6">
    <source>
        <dbReference type="SAM" id="Coils"/>
    </source>
</evidence>
<evidence type="ECO:0000259" key="7">
    <source>
        <dbReference type="Pfam" id="PF04085"/>
    </source>
</evidence>
<evidence type="ECO:0000256" key="1">
    <source>
        <dbReference type="ARBA" id="ARBA00009369"/>
    </source>
</evidence>
<evidence type="ECO:0000256" key="3">
    <source>
        <dbReference type="ARBA" id="ARBA00022960"/>
    </source>
</evidence>
<keyword evidence="6" id="KW-0175">Coiled coil</keyword>
<keyword evidence="9" id="KW-1185">Reference proteome</keyword>
<keyword evidence="3 5" id="KW-0133">Cell shape</keyword>